<dbReference type="PANTHER" id="PTHR11764:SF20">
    <property type="entry name" value="LANOSTEROL SYNTHASE"/>
    <property type="match status" value="1"/>
</dbReference>
<dbReference type="InterPro" id="IPR001330">
    <property type="entry name" value="Prenyltrans"/>
</dbReference>
<evidence type="ECO:0000256" key="2">
    <source>
        <dbReference type="ARBA" id="ARBA00009755"/>
    </source>
</evidence>
<dbReference type="UniPathway" id="UPA00337"/>
<evidence type="ECO:0000256" key="3">
    <source>
        <dbReference type="ARBA" id="ARBA00022737"/>
    </source>
</evidence>
<feature type="domain" description="Prenyltransferase alpha-alpha toroid" evidence="4">
    <location>
        <begin position="411"/>
        <end position="484"/>
    </location>
</feature>
<evidence type="ECO:0000259" key="4">
    <source>
        <dbReference type="Pfam" id="PF00432"/>
    </source>
</evidence>
<protein>
    <submittedName>
        <fullName evidence="5">Squalene-hopene/tetraprenyl-beta-curcumene cyclase</fullName>
    </submittedName>
</protein>
<evidence type="ECO:0000313" key="6">
    <source>
        <dbReference type="Proteomes" id="UP000199400"/>
    </source>
</evidence>
<evidence type="ECO:0000313" key="5">
    <source>
        <dbReference type="EMBL" id="SFE70946.1"/>
    </source>
</evidence>
<proteinExistence type="inferred from homology"/>
<dbReference type="STRING" id="54.SAMN02745121_05216"/>
<reference evidence="6" key="1">
    <citation type="submission" date="2016-10" db="EMBL/GenBank/DDBJ databases">
        <authorList>
            <person name="Varghese N."/>
            <person name="Submissions S."/>
        </authorList>
    </citation>
    <scope>NUCLEOTIDE SEQUENCE [LARGE SCALE GENOMIC DNA]</scope>
    <source>
        <strain evidence="6">ATCC 25963</strain>
    </source>
</reference>
<accession>A0A1I2CRM1</accession>
<keyword evidence="3" id="KW-0677">Repeat</keyword>
<comment type="pathway">
    <text evidence="1">Secondary metabolite biosynthesis; hopanoid biosynthesis.</text>
</comment>
<dbReference type="EMBL" id="FOMX01000018">
    <property type="protein sequence ID" value="SFE70946.1"/>
    <property type="molecule type" value="Genomic_DNA"/>
</dbReference>
<dbReference type="GO" id="GO:0005811">
    <property type="term" value="C:lipid droplet"/>
    <property type="evidence" value="ECO:0007669"/>
    <property type="project" value="InterPro"/>
</dbReference>
<dbReference type="Proteomes" id="UP000199400">
    <property type="component" value="Unassembled WGS sequence"/>
</dbReference>
<name>A0A1I2CRM1_9BACT</name>
<dbReference type="SUPFAM" id="SSF48239">
    <property type="entry name" value="Terpenoid cyclases/Protein prenyltransferases"/>
    <property type="match status" value="2"/>
</dbReference>
<organism evidence="5 6">
    <name type="scientific">Nannocystis exedens</name>
    <dbReference type="NCBI Taxonomy" id="54"/>
    <lineage>
        <taxon>Bacteria</taxon>
        <taxon>Pseudomonadati</taxon>
        <taxon>Myxococcota</taxon>
        <taxon>Polyangia</taxon>
        <taxon>Nannocystales</taxon>
        <taxon>Nannocystaceae</taxon>
        <taxon>Nannocystis</taxon>
    </lineage>
</organism>
<dbReference type="AlphaFoldDB" id="A0A1I2CRM1"/>
<sequence length="548" mass="58671">MLTGIGVLEQIEPALERAVQFVLDHRLPDGRLAAGCSGRALESALALHLLRTCGHGPALQAEIAGFCRRRLADPEGDGDSSHASRLDRTVSRLLCELVVHGRLGADGLASLQRTLVAFDHPTLWRKRVLVEVMLVELGALPPGQAVLPLAVVRSESSHLWVTILLASIRVLQLCHAGRADEVGDAELATILDAQATDGSWEQHVLVTIIALLALTRLGCAAPHRALGLNFIAGQLRPGGGVPFITNEDIWVTCLAGLVLTEARRPAHELQRCEQFLVSQQQPDGGWAYAEGVSQTDADDTSVVLSLLARRGPLIHRPTIRRAVANLLALQNSDGGFPTFVRGAASEAEITAKAITALRASHMAPPEVLEAAWAWLARAQLPSGGFRGEWKLCVTYPAFHVINAAAGQRPGTRAAELRRRCVAFLRDLRRPDGGWPIHPDDRRSHVLSTAYALGGLAACPGSLTSGELYASTLALLAGQGRSGGFVAEADSLGPRPFVYDVPLLATLYSVWALARVRDLLSGRAHEVPFGALAPRLSLIGHDRAWITTA</sequence>
<dbReference type="GO" id="GO:0016104">
    <property type="term" value="P:triterpenoid biosynthetic process"/>
    <property type="evidence" value="ECO:0007669"/>
    <property type="project" value="InterPro"/>
</dbReference>
<dbReference type="CDD" id="cd00688">
    <property type="entry name" value="ISOPREN_C2_like"/>
    <property type="match status" value="1"/>
</dbReference>
<dbReference type="OrthoDB" id="5484461at2"/>
<dbReference type="RefSeq" id="WP_096326838.1">
    <property type="nucleotide sequence ID" value="NZ_FOMX01000018.1"/>
</dbReference>
<dbReference type="InterPro" id="IPR018333">
    <property type="entry name" value="Squalene_cyclase"/>
</dbReference>
<dbReference type="Gene3D" id="1.50.10.20">
    <property type="match status" value="2"/>
</dbReference>
<dbReference type="Pfam" id="PF00432">
    <property type="entry name" value="Prenyltrans"/>
    <property type="match status" value="2"/>
</dbReference>
<dbReference type="PANTHER" id="PTHR11764">
    <property type="entry name" value="TERPENE CYCLASE/MUTASE FAMILY MEMBER"/>
    <property type="match status" value="1"/>
</dbReference>
<comment type="similarity">
    <text evidence="2">Belongs to the terpene cyclase/mutase family.</text>
</comment>
<keyword evidence="6" id="KW-1185">Reference proteome</keyword>
<feature type="domain" description="Prenyltransferase alpha-alpha toroid" evidence="4">
    <location>
        <begin position="148"/>
        <end position="387"/>
    </location>
</feature>
<dbReference type="InterPro" id="IPR008930">
    <property type="entry name" value="Terpenoid_cyclase/PrenylTrfase"/>
</dbReference>
<dbReference type="GO" id="GO:0016866">
    <property type="term" value="F:intramolecular transferase activity"/>
    <property type="evidence" value="ECO:0007669"/>
    <property type="project" value="InterPro"/>
</dbReference>
<gene>
    <name evidence="5" type="ORF">SAMN02745121_05216</name>
</gene>
<evidence type="ECO:0000256" key="1">
    <source>
        <dbReference type="ARBA" id="ARBA00004999"/>
    </source>
</evidence>